<sequence>MKKLCIRQQKPSNSISQIIKLLTIGILSNSLTLISSQLPSVAAGGCNTYGCWRTSTGGCNSYGCWENSGGCNSYGCWHSLEGNCNSYGCTNNRDCSSYGCPLPEETANPPRLSWTIATSNISVEECQEKAYQAMQTLKFTSLKARNTSNIKYVAGERKNNTARIACHQNNTVFILVAGKDANDVGDLFKQLKYAVLKN</sequence>
<evidence type="ECO:0000313" key="2">
    <source>
        <dbReference type="Proteomes" id="UP000032452"/>
    </source>
</evidence>
<proteinExistence type="predicted"/>
<dbReference type="RefSeq" id="WP_045057005.1">
    <property type="nucleotide sequence ID" value="NZ_CAWMDP010000036.1"/>
</dbReference>
<dbReference type="EMBL" id="JYON01000037">
    <property type="protein sequence ID" value="KJH69659.1"/>
    <property type="molecule type" value="Genomic_DNA"/>
</dbReference>
<reference evidence="1 2" key="1">
    <citation type="submission" date="2015-02" db="EMBL/GenBank/DDBJ databases">
        <title>Draft genome of a novel marine cyanobacterium (Chroococcales) isolated from South Atlantic Ocean.</title>
        <authorList>
            <person name="Rigonato J."/>
            <person name="Alvarenga D.O."/>
            <person name="Branco L.H."/>
            <person name="Varani A.M."/>
            <person name="Brandini F.P."/>
            <person name="Fiore M.F."/>
        </authorList>
    </citation>
    <scope>NUCLEOTIDE SEQUENCE [LARGE SCALE GENOMIC DNA]</scope>
    <source>
        <strain evidence="1 2">CENA595</strain>
    </source>
</reference>
<evidence type="ECO:0000313" key="1">
    <source>
        <dbReference type="EMBL" id="KJH69659.1"/>
    </source>
</evidence>
<accession>A0A0D8ZMI8</accession>
<keyword evidence="2" id="KW-1185">Reference proteome</keyword>
<dbReference type="OrthoDB" id="173159at1117"/>
<protein>
    <submittedName>
        <fullName evidence="1">Uncharacterized protein</fullName>
    </submittedName>
</protein>
<dbReference type="AlphaFoldDB" id="A0A0D8ZMI8"/>
<comment type="caution">
    <text evidence="1">The sequence shown here is derived from an EMBL/GenBank/DDBJ whole genome shotgun (WGS) entry which is preliminary data.</text>
</comment>
<dbReference type="Proteomes" id="UP000032452">
    <property type="component" value="Unassembled WGS sequence"/>
</dbReference>
<organism evidence="1 2">
    <name type="scientific">Aliterella atlantica CENA595</name>
    <dbReference type="NCBI Taxonomy" id="1618023"/>
    <lineage>
        <taxon>Bacteria</taxon>
        <taxon>Bacillati</taxon>
        <taxon>Cyanobacteriota</taxon>
        <taxon>Cyanophyceae</taxon>
        <taxon>Chroococcidiopsidales</taxon>
        <taxon>Aliterellaceae</taxon>
        <taxon>Aliterella</taxon>
    </lineage>
</organism>
<gene>
    <name evidence="1" type="ORF">UH38_22800</name>
</gene>
<name>A0A0D8ZMI8_9CYAN</name>